<dbReference type="HOGENOM" id="CLU_031285_2_3_9"/>
<evidence type="ECO:0000256" key="2">
    <source>
        <dbReference type="ARBA" id="ARBA00022729"/>
    </source>
</evidence>
<dbReference type="SUPFAM" id="SSF53850">
    <property type="entry name" value="Periplasmic binding protein-like II"/>
    <property type="match status" value="1"/>
</dbReference>
<evidence type="ECO:0000256" key="6">
    <source>
        <dbReference type="SAM" id="SignalP"/>
    </source>
</evidence>
<organism evidence="7 8">
    <name type="scientific">Paenibacillus mucilaginosus (strain KNP414)</name>
    <dbReference type="NCBI Taxonomy" id="1036673"/>
    <lineage>
        <taxon>Bacteria</taxon>
        <taxon>Bacillati</taxon>
        <taxon>Bacillota</taxon>
        <taxon>Bacilli</taxon>
        <taxon>Bacillales</taxon>
        <taxon>Paenibacillaceae</taxon>
        <taxon>Paenibacillus</taxon>
    </lineage>
</organism>
<evidence type="ECO:0000256" key="4">
    <source>
        <dbReference type="ARBA" id="ARBA00023139"/>
    </source>
</evidence>
<evidence type="ECO:0000256" key="3">
    <source>
        <dbReference type="ARBA" id="ARBA00023136"/>
    </source>
</evidence>
<dbReference type="PATRIC" id="fig|1036673.3.peg.4210"/>
<feature type="chain" id="PRO_5038386937" evidence="6">
    <location>
        <begin position="19"/>
        <end position="421"/>
    </location>
</feature>
<evidence type="ECO:0000313" key="7">
    <source>
        <dbReference type="EMBL" id="AEI43108.1"/>
    </source>
</evidence>
<gene>
    <name evidence="7" type="ordered locus">KNP414_04578</name>
</gene>
<keyword evidence="4" id="KW-0564">Palmitate</keyword>
<dbReference type="PANTHER" id="PTHR43649">
    <property type="entry name" value="ARABINOSE-BINDING PROTEIN-RELATED"/>
    <property type="match status" value="1"/>
</dbReference>
<dbReference type="Pfam" id="PF13416">
    <property type="entry name" value="SBP_bac_8"/>
    <property type="match status" value="1"/>
</dbReference>
<evidence type="ECO:0000313" key="8">
    <source>
        <dbReference type="Proteomes" id="UP000006620"/>
    </source>
</evidence>
<dbReference type="InterPro" id="IPR050490">
    <property type="entry name" value="Bact_solute-bd_prot1"/>
</dbReference>
<reference evidence="7 8" key="2">
    <citation type="journal article" date="2013" name="Genome Announc.">
        <title>Genome Sequence of Growth-Improving Paenibacillus mucilaginosus Strain KNP414.</title>
        <authorList>
            <person name="Lu J.J."/>
            <person name="Wang J.F."/>
            <person name="Hu X.F."/>
        </authorList>
    </citation>
    <scope>NUCLEOTIDE SEQUENCE [LARGE SCALE GENOMIC DNA]</scope>
    <source>
        <strain evidence="7 8">KNP414</strain>
    </source>
</reference>
<keyword evidence="2 6" id="KW-0732">Signal</keyword>
<feature type="signal peptide" evidence="6">
    <location>
        <begin position="1"/>
        <end position="18"/>
    </location>
</feature>
<sequence length="421" mass="47098">MNKLVKRIALILVPALTAACHQHVTDMKRVEPTPAVTVQQENPSPSEELVVWSFYDTSEGDTYFESVHGGIKVNSVRHTYDDIADELIRSVNSGVAPDVVILDSAHTGKVNGLDILDNLRDAPYEAQEYEKRIPEGMLPLYTNMAMDKLIALPTALPAAVTFYRADLLEENGFPSEPEALAAYISNPQQWVEMAKRLKEKNVYLFQYYSDPYETAALSAGYLDRGMKFARGGQSFVDAFYVSREIRRHGLALRSSIWDTSGQQALRSGQLAMLYGGTYLTGQLKSWAPELAGRWRAARLPLNLFGYRDGSMIAVTKQSRQKEAAWKYIQATALSQLSDQPGPEDYLGGQDLRGFTRSLAPNNRGIFPTPMDARLKHLWDKQSVEIVESERPISGQLEALGQQMEQITAEERKIISDYLGKP</sequence>
<dbReference type="KEGG" id="pms:KNP414_04578"/>
<protein>
    <submittedName>
        <fullName evidence="7">Extracellular solute-binding protein family 1</fullName>
    </submittedName>
</protein>
<keyword evidence="5" id="KW-0449">Lipoprotein</keyword>
<dbReference type="RefSeq" id="WP_013918261.1">
    <property type="nucleotide sequence ID" value="NC_015690.1"/>
</dbReference>
<name>F8FBQ7_PAEMK</name>
<reference evidence="8" key="1">
    <citation type="submission" date="2011-06" db="EMBL/GenBank/DDBJ databases">
        <title>Complete genome sequence of Paenibacillus mucilaginosus KNP414.</title>
        <authorList>
            <person name="Wang J."/>
            <person name="Hu S."/>
            <person name="Hu X."/>
            <person name="Zhang B."/>
            <person name="Dong D."/>
            <person name="Zhang S."/>
            <person name="Zhao K."/>
            <person name="Wu D."/>
        </authorList>
    </citation>
    <scope>NUCLEOTIDE SEQUENCE [LARGE SCALE GENOMIC DNA]</scope>
    <source>
        <strain evidence="8">KNP414</strain>
    </source>
</reference>
<evidence type="ECO:0000256" key="5">
    <source>
        <dbReference type="ARBA" id="ARBA00023288"/>
    </source>
</evidence>
<dbReference type="PROSITE" id="PS51257">
    <property type="entry name" value="PROKAR_LIPOPROTEIN"/>
    <property type="match status" value="1"/>
</dbReference>
<dbReference type="EMBL" id="CP002869">
    <property type="protein sequence ID" value="AEI43108.1"/>
    <property type="molecule type" value="Genomic_DNA"/>
</dbReference>
<dbReference type="InterPro" id="IPR006059">
    <property type="entry name" value="SBP"/>
</dbReference>
<dbReference type="Proteomes" id="UP000006620">
    <property type="component" value="Chromosome"/>
</dbReference>
<dbReference type="Gene3D" id="3.40.190.10">
    <property type="entry name" value="Periplasmic binding protein-like II"/>
    <property type="match status" value="1"/>
</dbReference>
<keyword evidence="1" id="KW-1003">Cell membrane</keyword>
<evidence type="ECO:0000256" key="1">
    <source>
        <dbReference type="ARBA" id="ARBA00022475"/>
    </source>
</evidence>
<dbReference type="PANTHER" id="PTHR43649:SF33">
    <property type="entry name" value="POLYGALACTURONAN_RHAMNOGALACTURONAN-BINDING PROTEIN YTCQ"/>
    <property type="match status" value="1"/>
</dbReference>
<accession>F8FBQ7</accession>
<proteinExistence type="predicted"/>
<dbReference type="AlphaFoldDB" id="F8FBQ7"/>
<keyword evidence="3" id="KW-0472">Membrane</keyword>